<feature type="compositionally biased region" description="Polar residues" evidence="1">
    <location>
        <begin position="42"/>
        <end position="55"/>
    </location>
</feature>
<feature type="compositionally biased region" description="Low complexity" evidence="1">
    <location>
        <begin position="1"/>
        <end position="15"/>
    </location>
</feature>
<dbReference type="Proteomes" id="UP000313359">
    <property type="component" value="Unassembled WGS sequence"/>
</dbReference>
<evidence type="ECO:0000313" key="2">
    <source>
        <dbReference type="EMBL" id="RPD53626.1"/>
    </source>
</evidence>
<evidence type="ECO:0000313" key="3">
    <source>
        <dbReference type="Proteomes" id="UP000313359"/>
    </source>
</evidence>
<protein>
    <submittedName>
        <fullName evidence="2">Uncharacterized protein</fullName>
    </submittedName>
</protein>
<accession>A0A5C2RTW7</accession>
<dbReference type="OrthoDB" id="3210574at2759"/>
<sequence>MSSTNTNTTTGVGNTFATQPPPTHHVHKSSDVLPGARGAAASDSQSAPNYSTDVTENPRVWQDAHERTYGAGSDTRAVVAGGQHDSPNTGVDSERPMDVQPTEQGGVAPGGNPNLPEGHAKVTDKIIGKTQKITGKMTHNPEMHEKGELREAGGKMAAQGQARAPHD</sequence>
<dbReference type="AlphaFoldDB" id="A0A5C2RTW7"/>
<keyword evidence="3" id="KW-1185">Reference proteome</keyword>
<gene>
    <name evidence="2" type="ORF">L227DRAFT_535673</name>
</gene>
<organism evidence="2 3">
    <name type="scientific">Lentinus tigrinus ALCF2SS1-6</name>
    <dbReference type="NCBI Taxonomy" id="1328759"/>
    <lineage>
        <taxon>Eukaryota</taxon>
        <taxon>Fungi</taxon>
        <taxon>Dikarya</taxon>
        <taxon>Basidiomycota</taxon>
        <taxon>Agaricomycotina</taxon>
        <taxon>Agaricomycetes</taxon>
        <taxon>Polyporales</taxon>
        <taxon>Polyporaceae</taxon>
        <taxon>Lentinus</taxon>
    </lineage>
</organism>
<feature type="compositionally biased region" description="Basic and acidic residues" evidence="1">
    <location>
        <begin position="139"/>
        <end position="153"/>
    </location>
</feature>
<name>A0A5C2RTW7_9APHY</name>
<feature type="region of interest" description="Disordered" evidence="1">
    <location>
        <begin position="1"/>
        <end position="167"/>
    </location>
</feature>
<proteinExistence type="predicted"/>
<feature type="compositionally biased region" description="Low complexity" evidence="1">
    <location>
        <begin position="128"/>
        <end position="138"/>
    </location>
</feature>
<dbReference type="EMBL" id="ML122318">
    <property type="protein sequence ID" value="RPD53626.1"/>
    <property type="molecule type" value="Genomic_DNA"/>
</dbReference>
<evidence type="ECO:0000256" key="1">
    <source>
        <dbReference type="SAM" id="MobiDB-lite"/>
    </source>
</evidence>
<feature type="compositionally biased region" description="Basic and acidic residues" evidence="1">
    <location>
        <begin position="118"/>
        <end position="127"/>
    </location>
</feature>
<reference evidence="2" key="1">
    <citation type="journal article" date="2018" name="Genome Biol. Evol.">
        <title>Genomics and development of Lentinus tigrinus, a white-rot wood-decaying mushroom with dimorphic fruiting bodies.</title>
        <authorList>
            <person name="Wu B."/>
            <person name="Xu Z."/>
            <person name="Knudson A."/>
            <person name="Carlson A."/>
            <person name="Chen N."/>
            <person name="Kovaka S."/>
            <person name="LaButti K."/>
            <person name="Lipzen A."/>
            <person name="Pennachio C."/>
            <person name="Riley R."/>
            <person name="Schakwitz W."/>
            <person name="Umezawa K."/>
            <person name="Ohm R.A."/>
            <person name="Grigoriev I.V."/>
            <person name="Nagy L.G."/>
            <person name="Gibbons J."/>
            <person name="Hibbett D."/>
        </authorList>
    </citation>
    <scope>NUCLEOTIDE SEQUENCE [LARGE SCALE GENOMIC DNA]</scope>
    <source>
        <strain evidence="2">ALCF2SS1-6</strain>
    </source>
</reference>